<keyword evidence="7" id="KW-1185">Reference proteome</keyword>
<dbReference type="EMBL" id="WHJE01000014">
    <property type="protein sequence ID" value="KAE8765228.1"/>
    <property type="molecule type" value="Genomic_DNA"/>
</dbReference>
<dbReference type="AlphaFoldDB" id="A0A7J5USD2"/>
<dbReference type="SUPFAM" id="SSF56801">
    <property type="entry name" value="Acetyl-CoA synthetase-like"/>
    <property type="match status" value="1"/>
</dbReference>
<dbReference type="Gene3D" id="3.30.300.30">
    <property type="match status" value="1"/>
</dbReference>
<evidence type="ECO:0000259" key="5">
    <source>
        <dbReference type="Pfam" id="PF13193"/>
    </source>
</evidence>
<evidence type="ECO:0000259" key="4">
    <source>
        <dbReference type="Pfam" id="PF00501"/>
    </source>
</evidence>
<dbReference type="InterPro" id="IPR045851">
    <property type="entry name" value="AMP-bd_C_sf"/>
</dbReference>
<feature type="domain" description="AMP-dependent synthetase/ligase" evidence="4">
    <location>
        <begin position="16"/>
        <end position="374"/>
    </location>
</feature>
<evidence type="ECO:0000256" key="3">
    <source>
        <dbReference type="SAM" id="MobiDB-lite"/>
    </source>
</evidence>
<feature type="region of interest" description="Disordered" evidence="3">
    <location>
        <begin position="503"/>
        <end position="537"/>
    </location>
</feature>
<sequence>MPPAADRHTLGRWTTDRARLTPAKVAVDERGRRTTYAQLDARATALAERLLRAGYGHGDRISTLTRNSTDHVVLFFACAKAGLVLVPLSWRLAGEELAYQLRHSRPALVLVQAPLAEAARAALAGTDPAPAVELLGADGVEAHVPHPVRTDLAAPAGPRPVADDDPLLVVYTSGTAKAPKGVVLTHANCFWTNLSLAGATGLTAEDVVLAVLPQFHVGGWNIQPLLAWWTGATVVLEPDFDPGRALAAVAAHRVTTMMGVPTNYQLLAEHPDFATADLSSLTHAVVGGATMPEALLRTWHARGVRVTQGYGLTEAGPNVLALPAGDAATHLGSVGKPYPHVEVAVADPTTGELVAGPGRGELLVRGPAVFAGYLRDPEATAAAVREGWLRTGDLVERDGDGYFRVVDRLTDMYISGGENISPAEVEAALTAHPDIAEAAVVGVPDARWGEVGHAYVVPRPGAALTAEDVIAHARTRLAAFKAPRSVGFVDELPRTALHKLRRGALGRPDAAPPPPAAPAAPLRLVTPPAPASAEEAR</sequence>
<dbReference type="GO" id="GO:0006631">
    <property type="term" value="P:fatty acid metabolic process"/>
    <property type="evidence" value="ECO:0007669"/>
    <property type="project" value="TreeGrafter"/>
</dbReference>
<evidence type="ECO:0000256" key="1">
    <source>
        <dbReference type="ARBA" id="ARBA00006432"/>
    </source>
</evidence>
<dbReference type="GO" id="GO:0031956">
    <property type="term" value="F:medium-chain fatty acid-CoA ligase activity"/>
    <property type="evidence" value="ECO:0007669"/>
    <property type="project" value="TreeGrafter"/>
</dbReference>
<dbReference type="Proteomes" id="UP000451860">
    <property type="component" value="Unassembled WGS sequence"/>
</dbReference>
<proteinExistence type="inferred from homology"/>
<gene>
    <name evidence="6" type="ORF">GB883_05190</name>
</gene>
<accession>A0A7J5USD2</accession>
<dbReference type="OrthoDB" id="9803968at2"/>
<feature type="domain" description="AMP-binding enzyme C-terminal" evidence="5">
    <location>
        <begin position="424"/>
        <end position="499"/>
    </location>
</feature>
<dbReference type="PANTHER" id="PTHR43201">
    <property type="entry name" value="ACYL-COA SYNTHETASE"/>
    <property type="match status" value="1"/>
</dbReference>
<protein>
    <submittedName>
        <fullName evidence="6">AMP-binding protein</fullName>
    </submittedName>
</protein>
<dbReference type="InterPro" id="IPR025110">
    <property type="entry name" value="AMP-bd_C"/>
</dbReference>
<evidence type="ECO:0000313" key="6">
    <source>
        <dbReference type="EMBL" id="KAE8765228.1"/>
    </source>
</evidence>
<dbReference type="Pfam" id="PF13193">
    <property type="entry name" value="AMP-binding_C"/>
    <property type="match status" value="1"/>
</dbReference>
<dbReference type="InterPro" id="IPR042099">
    <property type="entry name" value="ANL_N_sf"/>
</dbReference>
<name>A0A7J5USD2_9MICO</name>
<reference evidence="6 7" key="1">
    <citation type="submission" date="2019-10" db="EMBL/GenBank/DDBJ databases">
        <title>Georgenia wutianyii sp. nov. and Georgenia yuyongxinii sp. nov. isolated from plateau pika (Ochotona curzoniae) in the Qinghai-Tibet plateau of China.</title>
        <authorList>
            <person name="Tian Z."/>
        </authorList>
    </citation>
    <scope>NUCLEOTIDE SEQUENCE [LARGE SCALE GENOMIC DNA]</scope>
    <source>
        <strain evidence="6 7">DSM 21501</strain>
    </source>
</reference>
<comment type="similarity">
    <text evidence="1">Belongs to the ATP-dependent AMP-binding enzyme family.</text>
</comment>
<dbReference type="InterPro" id="IPR000873">
    <property type="entry name" value="AMP-dep_synth/lig_dom"/>
</dbReference>
<evidence type="ECO:0000313" key="7">
    <source>
        <dbReference type="Proteomes" id="UP000451860"/>
    </source>
</evidence>
<organism evidence="6 7">
    <name type="scientific">Georgenia thermotolerans</name>
    <dbReference type="NCBI Taxonomy" id="527326"/>
    <lineage>
        <taxon>Bacteria</taxon>
        <taxon>Bacillati</taxon>
        <taxon>Actinomycetota</taxon>
        <taxon>Actinomycetes</taxon>
        <taxon>Micrococcales</taxon>
        <taxon>Bogoriellaceae</taxon>
        <taxon>Georgenia</taxon>
    </lineage>
</organism>
<dbReference type="Gene3D" id="3.40.50.12780">
    <property type="entry name" value="N-terminal domain of ligase-like"/>
    <property type="match status" value="1"/>
</dbReference>
<keyword evidence="2" id="KW-0436">Ligase</keyword>
<comment type="caution">
    <text evidence="6">The sequence shown here is derived from an EMBL/GenBank/DDBJ whole genome shotgun (WGS) entry which is preliminary data.</text>
</comment>
<dbReference type="PANTHER" id="PTHR43201:SF5">
    <property type="entry name" value="MEDIUM-CHAIN ACYL-COA LIGASE ACSF2, MITOCHONDRIAL"/>
    <property type="match status" value="1"/>
</dbReference>
<evidence type="ECO:0000256" key="2">
    <source>
        <dbReference type="ARBA" id="ARBA00022598"/>
    </source>
</evidence>
<dbReference type="Pfam" id="PF00501">
    <property type="entry name" value="AMP-binding"/>
    <property type="match status" value="1"/>
</dbReference>